<dbReference type="InterPro" id="IPR010402">
    <property type="entry name" value="CCT_domain"/>
</dbReference>
<dbReference type="GO" id="GO:0006355">
    <property type="term" value="P:regulation of DNA-templated transcription"/>
    <property type="evidence" value="ECO:0007669"/>
    <property type="project" value="TreeGrafter"/>
</dbReference>
<evidence type="ECO:0000259" key="5">
    <source>
        <dbReference type="PROSITE" id="PS51017"/>
    </source>
</evidence>
<feature type="region of interest" description="Disordered" evidence="4">
    <location>
        <begin position="26"/>
        <end position="67"/>
    </location>
</feature>
<name>A0A6L2NPA7_TANCI</name>
<feature type="domain" description="CCT" evidence="5">
    <location>
        <begin position="378"/>
        <end position="420"/>
    </location>
</feature>
<dbReference type="PROSITE" id="PS51017">
    <property type="entry name" value="CCT"/>
    <property type="match status" value="1"/>
</dbReference>
<evidence type="ECO:0000256" key="2">
    <source>
        <dbReference type="ARBA" id="ARBA00023242"/>
    </source>
</evidence>
<sequence length="429" mass="47854">MSSYLSGGTGRAYGFDIENILKYQSTTTTSSRTSHSNSSSPSSTLSETSNSPIAISHRKPRTPRKRPNQIYNEAAVLLSIACPKVFSSKNITKNKTNNVSKFTRMECNSNSIHETPELLFPFPVIENSSFLLHDEPNMKKPSSLFVSSKVGIDGSQFQGSPELDSGANSMELCDGYEEDFDTESILDEEMEEGIDSIMGVSSNSSIEDIKSDHFNMNSKTCYGYPMGLGFGGNLEFNFGFGYGMRNGIRALKNGDDGNWWQFQAVNMVNVSPAATVVTPVKAKKASVEKKKKKIEEIMKRSESEMELDLREGNWNSVPVPEIRCDKPMLKLNYAEVLNAWSDKASPLPEELSGSESPGGDIHARLAQIDLFSENGGLREASVMRYKEKKRTRLFSKKIRYQVRKVNADRRPRSKGRFVRRPNSTTCEDS</sequence>
<dbReference type="Pfam" id="PF06203">
    <property type="entry name" value="CCT"/>
    <property type="match status" value="1"/>
</dbReference>
<evidence type="ECO:0000313" key="6">
    <source>
        <dbReference type="EMBL" id="GEU88188.1"/>
    </source>
</evidence>
<accession>A0A6L2NPA7</accession>
<evidence type="ECO:0000256" key="1">
    <source>
        <dbReference type="ARBA" id="ARBA00004123"/>
    </source>
</evidence>
<dbReference type="GO" id="GO:0005634">
    <property type="term" value="C:nucleus"/>
    <property type="evidence" value="ECO:0007669"/>
    <property type="project" value="UniProtKB-SubCell"/>
</dbReference>
<comment type="caution">
    <text evidence="6">The sequence shown here is derived from an EMBL/GenBank/DDBJ whole genome shotgun (WGS) entry which is preliminary data.</text>
</comment>
<comment type="subcellular location">
    <subcellularLocation>
        <location evidence="1 3">Nucleus</location>
    </subcellularLocation>
</comment>
<feature type="compositionally biased region" description="Basic residues" evidence="4">
    <location>
        <begin position="56"/>
        <end position="67"/>
    </location>
</feature>
<protein>
    <submittedName>
        <fullName evidence="6">Protein chloroplast import apparatus 2-like</fullName>
    </submittedName>
</protein>
<dbReference type="AlphaFoldDB" id="A0A6L2NPA7"/>
<proteinExistence type="predicted"/>
<evidence type="ECO:0000256" key="4">
    <source>
        <dbReference type="SAM" id="MobiDB-lite"/>
    </source>
</evidence>
<dbReference type="PANTHER" id="PTHR31874">
    <property type="entry name" value="CCT MOTIF FAMILY PROTEIN, EXPRESSED"/>
    <property type="match status" value="1"/>
</dbReference>
<feature type="compositionally biased region" description="Low complexity" evidence="4">
    <location>
        <begin position="26"/>
        <end position="51"/>
    </location>
</feature>
<gene>
    <name evidence="6" type="ORF">Tci_060166</name>
</gene>
<dbReference type="EMBL" id="BKCJ010009695">
    <property type="protein sequence ID" value="GEU88188.1"/>
    <property type="molecule type" value="Genomic_DNA"/>
</dbReference>
<feature type="region of interest" description="Disordered" evidence="4">
    <location>
        <begin position="406"/>
        <end position="429"/>
    </location>
</feature>
<dbReference type="InterPro" id="IPR052453">
    <property type="entry name" value="CONSTANS-like_ZF"/>
</dbReference>
<dbReference type="PANTHER" id="PTHR31874:SF10">
    <property type="entry name" value="PROTEIN CHLOROPLAST IMPORT APPARATUS 2"/>
    <property type="match status" value="1"/>
</dbReference>
<reference evidence="6" key="1">
    <citation type="journal article" date="2019" name="Sci. Rep.">
        <title>Draft genome of Tanacetum cinerariifolium, the natural source of mosquito coil.</title>
        <authorList>
            <person name="Yamashiro T."/>
            <person name="Shiraishi A."/>
            <person name="Satake H."/>
            <person name="Nakayama K."/>
        </authorList>
    </citation>
    <scope>NUCLEOTIDE SEQUENCE</scope>
</reference>
<keyword evidence="2 3" id="KW-0539">Nucleus</keyword>
<organism evidence="6">
    <name type="scientific">Tanacetum cinerariifolium</name>
    <name type="common">Dalmatian daisy</name>
    <name type="synonym">Chrysanthemum cinerariifolium</name>
    <dbReference type="NCBI Taxonomy" id="118510"/>
    <lineage>
        <taxon>Eukaryota</taxon>
        <taxon>Viridiplantae</taxon>
        <taxon>Streptophyta</taxon>
        <taxon>Embryophyta</taxon>
        <taxon>Tracheophyta</taxon>
        <taxon>Spermatophyta</taxon>
        <taxon>Magnoliopsida</taxon>
        <taxon>eudicotyledons</taxon>
        <taxon>Gunneridae</taxon>
        <taxon>Pentapetalae</taxon>
        <taxon>asterids</taxon>
        <taxon>campanulids</taxon>
        <taxon>Asterales</taxon>
        <taxon>Asteraceae</taxon>
        <taxon>Asteroideae</taxon>
        <taxon>Anthemideae</taxon>
        <taxon>Anthemidinae</taxon>
        <taxon>Tanacetum</taxon>
    </lineage>
</organism>
<evidence type="ECO:0000256" key="3">
    <source>
        <dbReference type="PROSITE-ProRule" id="PRU00357"/>
    </source>
</evidence>